<dbReference type="Pfam" id="PF02557">
    <property type="entry name" value="VanY"/>
    <property type="match status" value="1"/>
</dbReference>
<evidence type="ECO:0000256" key="1">
    <source>
        <dbReference type="SAM" id="MobiDB-lite"/>
    </source>
</evidence>
<keyword evidence="2" id="KW-0472">Membrane</keyword>
<feature type="transmembrane region" description="Helical" evidence="2">
    <location>
        <begin position="12"/>
        <end position="31"/>
    </location>
</feature>
<accession>A0A6G8APC9</accession>
<dbReference type="PANTHER" id="PTHR34385:SF1">
    <property type="entry name" value="PEPTIDOGLYCAN L-ALANYL-D-GLUTAMATE ENDOPEPTIDASE CWLK"/>
    <property type="match status" value="1"/>
</dbReference>
<evidence type="ECO:0000313" key="4">
    <source>
        <dbReference type="EMBL" id="QIL46934.1"/>
    </source>
</evidence>
<evidence type="ECO:0000256" key="2">
    <source>
        <dbReference type="SAM" id="Phobius"/>
    </source>
</evidence>
<gene>
    <name evidence="4" type="ORF">G7081_07515</name>
</gene>
<sequence length="342" mass="38446">MVKKIKKNKEQLIGVTSILMVCFMTGAFIFFPAKSHGLGKEALAKQEEALKEKEAKEQSKGKEESSKYPDLPDVKSSDWELALVNAKHPIEKEADNLVVMPNGYEIDARVAEQYYKMEAAAKEEGINLVVISSYRSVAAQEEVYNNGVQERLNMGMSEEEAKKSTEDYITVPGTSEHHTGLAMDVVDDNWAVNSTGLEAAFYNTPAGKWIDEHAAKFGFVIRYPESKANITNINYEPWHLRYVGVKSAEFMTKNKLVLEEYLDILNGNHDNVPVKDDKKDSDKEDKKEADEDKTAEDKSDKEGSEKTAVNEEESDKAKTDKEEAEKQNADDNDPTETLEDNE</sequence>
<proteinExistence type="predicted"/>
<evidence type="ECO:0000313" key="5">
    <source>
        <dbReference type="Proteomes" id="UP000500890"/>
    </source>
</evidence>
<dbReference type="SUPFAM" id="SSF55166">
    <property type="entry name" value="Hedgehog/DD-peptidase"/>
    <property type="match status" value="1"/>
</dbReference>
<dbReference type="GO" id="GO:0008233">
    <property type="term" value="F:peptidase activity"/>
    <property type="evidence" value="ECO:0007669"/>
    <property type="project" value="InterPro"/>
</dbReference>
<dbReference type="Gene3D" id="3.30.1380.10">
    <property type="match status" value="1"/>
</dbReference>
<feature type="domain" description="D-alanyl-D-alanine carboxypeptidase-like core" evidence="3">
    <location>
        <begin position="106"/>
        <end position="244"/>
    </location>
</feature>
<dbReference type="GO" id="GO:0006508">
    <property type="term" value="P:proteolysis"/>
    <property type="evidence" value="ECO:0007669"/>
    <property type="project" value="InterPro"/>
</dbReference>
<keyword evidence="2" id="KW-0812">Transmembrane</keyword>
<keyword evidence="2" id="KW-1133">Transmembrane helix</keyword>
<protein>
    <submittedName>
        <fullName evidence="4">M15 family metallopeptidase</fullName>
    </submittedName>
</protein>
<dbReference type="AlphaFoldDB" id="A0A6G8APC9"/>
<feature type="compositionally biased region" description="Basic and acidic residues" evidence="1">
    <location>
        <begin position="272"/>
        <end position="329"/>
    </location>
</feature>
<dbReference type="InterPro" id="IPR058193">
    <property type="entry name" value="VanY/YodJ_core_dom"/>
</dbReference>
<feature type="region of interest" description="Disordered" evidence="1">
    <location>
        <begin position="267"/>
        <end position="342"/>
    </location>
</feature>
<dbReference type="CDD" id="cd14852">
    <property type="entry name" value="LD-carboxypeptidase"/>
    <property type="match status" value="1"/>
</dbReference>
<dbReference type="Proteomes" id="UP000500890">
    <property type="component" value="Chromosome"/>
</dbReference>
<name>A0A6G8APC9_9ENTE</name>
<dbReference type="EMBL" id="CP049886">
    <property type="protein sequence ID" value="QIL46934.1"/>
    <property type="molecule type" value="Genomic_DNA"/>
</dbReference>
<keyword evidence="5" id="KW-1185">Reference proteome</keyword>
<dbReference type="KEGG" id="vah:G7081_07515"/>
<reference evidence="4 5" key="1">
    <citation type="submission" date="2020-03" db="EMBL/GenBank/DDBJ databases">
        <title>Vagococcus sp. nov., isolated from beetles.</title>
        <authorList>
            <person name="Hyun D.-W."/>
            <person name="Bae J.-W."/>
        </authorList>
    </citation>
    <scope>NUCLEOTIDE SEQUENCE [LARGE SCALE GENOMIC DNA]</scope>
    <source>
        <strain evidence="4 5">HDW17A</strain>
    </source>
</reference>
<dbReference type="InterPro" id="IPR003709">
    <property type="entry name" value="VanY-like_core_dom"/>
</dbReference>
<organism evidence="4 5">
    <name type="scientific">Vagococcus coleopterorum</name>
    <dbReference type="NCBI Taxonomy" id="2714946"/>
    <lineage>
        <taxon>Bacteria</taxon>
        <taxon>Bacillati</taxon>
        <taxon>Bacillota</taxon>
        <taxon>Bacilli</taxon>
        <taxon>Lactobacillales</taxon>
        <taxon>Enterococcaceae</taxon>
        <taxon>Vagococcus</taxon>
    </lineage>
</organism>
<dbReference type="InterPro" id="IPR009045">
    <property type="entry name" value="Zn_M74/Hedgehog-like"/>
</dbReference>
<dbReference type="InterPro" id="IPR052179">
    <property type="entry name" value="DD-CPase-like"/>
</dbReference>
<dbReference type="RefSeq" id="WP_166008321.1">
    <property type="nucleotide sequence ID" value="NZ_CP049886.1"/>
</dbReference>
<feature type="compositionally biased region" description="Acidic residues" evidence="1">
    <location>
        <begin position="330"/>
        <end position="342"/>
    </location>
</feature>
<feature type="region of interest" description="Disordered" evidence="1">
    <location>
        <begin position="49"/>
        <end position="73"/>
    </location>
</feature>
<evidence type="ECO:0000259" key="3">
    <source>
        <dbReference type="Pfam" id="PF02557"/>
    </source>
</evidence>
<dbReference type="PANTHER" id="PTHR34385">
    <property type="entry name" value="D-ALANYL-D-ALANINE CARBOXYPEPTIDASE"/>
    <property type="match status" value="1"/>
</dbReference>